<comment type="caution">
    <text evidence="4">The sequence shown here is derived from an EMBL/GenBank/DDBJ whole genome shotgun (WGS) entry which is preliminary data.</text>
</comment>
<organism evidence="4 5">
    <name type="scientific">Flavobacterium bernardetii</name>
    <dbReference type="NCBI Taxonomy" id="2813823"/>
    <lineage>
        <taxon>Bacteria</taxon>
        <taxon>Pseudomonadati</taxon>
        <taxon>Bacteroidota</taxon>
        <taxon>Flavobacteriia</taxon>
        <taxon>Flavobacteriales</taxon>
        <taxon>Flavobacteriaceae</taxon>
        <taxon>Flavobacterium</taxon>
    </lineage>
</organism>
<dbReference type="NCBIfam" id="TIGR04183">
    <property type="entry name" value="Por_Secre_tail"/>
    <property type="match status" value="1"/>
</dbReference>
<protein>
    <submittedName>
        <fullName evidence="4">T9SS type A sorting domain-containing protein</fullName>
    </submittedName>
</protein>
<dbReference type="InterPro" id="IPR026444">
    <property type="entry name" value="Secre_tail"/>
</dbReference>
<evidence type="ECO:0000313" key="5">
    <source>
        <dbReference type="Proteomes" id="UP000605990"/>
    </source>
</evidence>
<evidence type="ECO:0000256" key="1">
    <source>
        <dbReference type="ARBA" id="ARBA00022729"/>
    </source>
</evidence>
<dbReference type="Gene3D" id="2.60.120.260">
    <property type="entry name" value="Galactose-binding domain-like"/>
    <property type="match status" value="1"/>
</dbReference>
<evidence type="ECO:0000259" key="3">
    <source>
        <dbReference type="Pfam" id="PF18962"/>
    </source>
</evidence>
<keyword evidence="5" id="KW-1185">Reference proteome</keyword>
<dbReference type="Pfam" id="PF18962">
    <property type="entry name" value="Por_Secre_tail"/>
    <property type="match status" value="1"/>
</dbReference>
<dbReference type="RefSeq" id="WP_166129177.1">
    <property type="nucleotide sequence ID" value="NZ_JAANOQ010000006.1"/>
</dbReference>
<evidence type="ECO:0000256" key="2">
    <source>
        <dbReference type="SAM" id="SignalP"/>
    </source>
</evidence>
<sequence length="574" mass="60426">MKQIYSLLLMFVGTLSFAQTFYTENFGIPTGTTTLANYTIGTTPATFQNAAPITYTGTGDVRVNATSTGYSGASGDGNVFLTTTAGRHLIISGINSSAYLQADIQLSFGHSTGNIGTQMVVETSTNGTVWNPVTFTQPGNTGWNLITVASNQIPSSTTLSLRFTQPAGAQMRIDDIKLASVSASCTLVLGAPGAVCNASTLALDTYNVTIPFSGAGNATYVITPSSGTIGGDNPTSVVSGNIVISGITEGTAFSVNVTGGTCNFTTTGNSPECKPTNTLPFNEPFNYTVGNALGSEQKWTNVSSGDPILIEAGNLTYAPLVATGNSASFSGLGNDVITRFTPTSSGTVYAGFMLSVTDVTSVSDGNESYFAVFTDQALTFKLRLFTKRVGTQYQIGFDSASTTTNYDATLRNIGDVVYVIIGYDFTTNTIAKAWINPDLLTFTNATPATLTATTTAIVTLGGFLFRQDAANTTPTIKVDELKISTSVMDFNLSSTSFSQIDGLKMYPNPTKNNLFIETTLNGNINVSIVNMLGKEVINTEVINNTVNLSNLTSGIYIVKITEEGKTSTKKLIVN</sequence>
<feature type="signal peptide" evidence="2">
    <location>
        <begin position="1"/>
        <end position="18"/>
    </location>
</feature>
<gene>
    <name evidence="4" type="ORF">H8R27_09630</name>
</gene>
<feature type="chain" id="PRO_5047012886" evidence="2">
    <location>
        <begin position="19"/>
        <end position="574"/>
    </location>
</feature>
<name>A0ABR7IZE7_9FLAO</name>
<dbReference type="EMBL" id="JACRUN010000005">
    <property type="protein sequence ID" value="MBC5835145.1"/>
    <property type="molecule type" value="Genomic_DNA"/>
</dbReference>
<feature type="domain" description="Secretion system C-terminal sorting" evidence="3">
    <location>
        <begin position="505"/>
        <end position="573"/>
    </location>
</feature>
<proteinExistence type="predicted"/>
<reference evidence="4 5" key="1">
    <citation type="submission" date="2020-08" db="EMBL/GenBank/DDBJ databases">
        <title>Description of novel Flavobacterium F-408 isolate.</title>
        <authorList>
            <person name="Saticioglu I.B."/>
            <person name="Duman M."/>
            <person name="Altun S."/>
        </authorList>
    </citation>
    <scope>NUCLEOTIDE SEQUENCE [LARGE SCALE GENOMIC DNA]</scope>
    <source>
        <strain evidence="4 5">F-408</strain>
    </source>
</reference>
<keyword evidence="1 2" id="KW-0732">Signal</keyword>
<accession>A0ABR7IZE7</accession>
<dbReference type="Proteomes" id="UP000605990">
    <property type="component" value="Unassembled WGS sequence"/>
</dbReference>
<evidence type="ECO:0000313" key="4">
    <source>
        <dbReference type="EMBL" id="MBC5835145.1"/>
    </source>
</evidence>